<name>A0A2P6U381_CHLSO</name>
<dbReference type="InterPro" id="IPR036734">
    <property type="entry name" value="Neur_chan_lig-bd_sf"/>
</dbReference>
<keyword evidence="4" id="KW-1185">Reference proteome</keyword>
<protein>
    <submittedName>
        <fullName evidence="3">Ligand-gated ion channel isoform A</fullName>
    </submittedName>
</protein>
<keyword evidence="2" id="KW-1133">Transmembrane helix</keyword>
<proteinExistence type="predicted"/>
<organism evidence="3 4">
    <name type="scientific">Chlorella sorokiniana</name>
    <name type="common">Freshwater green alga</name>
    <dbReference type="NCBI Taxonomy" id="3076"/>
    <lineage>
        <taxon>Eukaryota</taxon>
        <taxon>Viridiplantae</taxon>
        <taxon>Chlorophyta</taxon>
        <taxon>core chlorophytes</taxon>
        <taxon>Trebouxiophyceae</taxon>
        <taxon>Chlorellales</taxon>
        <taxon>Chlorellaceae</taxon>
        <taxon>Chlorella clade</taxon>
        <taxon>Chlorella</taxon>
    </lineage>
</organism>
<dbReference type="OrthoDB" id="2016799at2759"/>
<dbReference type="Gene3D" id="2.70.170.10">
    <property type="entry name" value="Neurotransmitter-gated ion-channel ligand-binding domain"/>
    <property type="match status" value="1"/>
</dbReference>
<keyword evidence="2" id="KW-0472">Membrane</keyword>
<evidence type="ECO:0000313" key="3">
    <source>
        <dbReference type="EMBL" id="PRW60767.1"/>
    </source>
</evidence>
<feature type="transmembrane region" description="Helical" evidence="2">
    <location>
        <begin position="452"/>
        <end position="474"/>
    </location>
</feature>
<feature type="region of interest" description="Disordered" evidence="1">
    <location>
        <begin position="351"/>
        <end position="383"/>
    </location>
</feature>
<evidence type="ECO:0000256" key="2">
    <source>
        <dbReference type="SAM" id="Phobius"/>
    </source>
</evidence>
<evidence type="ECO:0000256" key="1">
    <source>
        <dbReference type="SAM" id="MobiDB-lite"/>
    </source>
</evidence>
<keyword evidence="2" id="KW-0812">Transmembrane</keyword>
<accession>A0A2P6U381</accession>
<comment type="caution">
    <text evidence="3">The sequence shown here is derived from an EMBL/GenBank/DDBJ whole genome shotgun (WGS) entry which is preliminary data.</text>
</comment>
<evidence type="ECO:0000313" key="4">
    <source>
        <dbReference type="Proteomes" id="UP000239899"/>
    </source>
</evidence>
<dbReference type="GO" id="GO:0005230">
    <property type="term" value="F:extracellular ligand-gated monoatomic ion channel activity"/>
    <property type="evidence" value="ECO:0007669"/>
    <property type="project" value="InterPro"/>
</dbReference>
<feature type="transmembrane region" description="Helical" evidence="2">
    <location>
        <begin position="295"/>
        <end position="317"/>
    </location>
</feature>
<gene>
    <name evidence="3" type="ORF">C2E21_0853</name>
</gene>
<dbReference type="Proteomes" id="UP000239899">
    <property type="component" value="Unassembled WGS sequence"/>
</dbReference>
<reference evidence="3 4" key="1">
    <citation type="journal article" date="2018" name="Plant J.">
        <title>Genome sequences of Chlorella sorokiniana UTEX 1602 and Micractinium conductrix SAG 241.80: implications to maltose excretion by a green alga.</title>
        <authorList>
            <person name="Arriola M.B."/>
            <person name="Velmurugan N."/>
            <person name="Zhang Y."/>
            <person name="Plunkett M.H."/>
            <person name="Hondzo H."/>
            <person name="Barney B.M."/>
        </authorList>
    </citation>
    <scope>NUCLEOTIDE SEQUENCE [LARGE SCALE GENOMIC DNA]</scope>
    <source>
        <strain evidence="4">UTEX 1602</strain>
    </source>
</reference>
<dbReference type="AlphaFoldDB" id="A0A2P6U381"/>
<dbReference type="EMBL" id="LHPG02000002">
    <property type="protein sequence ID" value="PRW60767.1"/>
    <property type="molecule type" value="Genomic_DNA"/>
</dbReference>
<dbReference type="GO" id="GO:0016020">
    <property type="term" value="C:membrane"/>
    <property type="evidence" value="ECO:0007669"/>
    <property type="project" value="InterPro"/>
</dbReference>
<sequence length="480" mass="52264">MAAAPHHEDTPHGQWQHGPNTTDVYLSVYLDRLLNVDDVNYHWTGVLYFYITWTDPAAYQTVRAATGGWLAGNRSCAHECSDWVRESACCDGIFQPTLFGRNVHSYPQDRATGYKIYALPEPNNSVLWTQTVQATYYQMDLSHYPFDSWELIAIYEFLDTAVPPHPGVKVHISSGGPRLYTFGRGDAVSEWEVQSPSANLVYVDSEAFFKSHWTLPSDPSDPLGLTTTSSARLRGCPPGATSVQPLPKHSAHWGGWLASRHESVVVTLFLAMAPVQFVITEHQPASSYLMPTQQLVIATYVLPALIATESILVYYVVTWKRCTQLSRERTAARDRYLAQRATLKAAAAAADASSGHDSLPSYKPPPSVGSSPPQSPHEKAAADAVADVDREAAAAAAAEAVAQAAVATAAAQGTSGRGCGAPSRRALTRLQSLSLDEQLDEYYGQLIDRASLLVLAVGYILSCILIFTLQRGYIDLFGSG</sequence>